<evidence type="ECO:0000256" key="1">
    <source>
        <dbReference type="SAM" id="Coils"/>
    </source>
</evidence>
<feature type="transmembrane region" description="Helical" evidence="2">
    <location>
        <begin position="332"/>
        <end position="350"/>
    </location>
</feature>
<keyword evidence="2" id="KW-0812">Transmembrane</keyword>
<keyword evidence="2" id="KW-1133">Transmembrane helix</keyword>
<evidence type="ECO:0000313" key="4">
    <source>
        <dbReference type="EMBL" id="MCF5632245.1"/>
    </source>
</evidence>
<comment type="caution">
    <text evidence="4">The sequence shown here is derived from an EMBL/GenBank/DDBJ whole genome shotgun (WGS) entry which is preliminary data.</text>
</comment>
<protein>
    <submittedName>
        <fullName evidence="4">Uncharacterized protein</fullName>
    </submittedName>
</protein>
<dbReference type="EMBL" id="WKAE01000404">
    <property type="protein sequence ID" value="MCF5632245.1"/>
    <property type="molecule type" value="Genomic_DNA"/>
</dbReference>
<feature type="coiled-coil region" evidence="1">
    <location>
        <begin position="29"/>
        <end position="66"/>
    </location>
</feature>
<feature type="chain" id="PRO_5040310529" evidence="3">
    <location>
        <begin position="21"/>
        <end position="369"/>
    </location>
</feature>
<dbReference type="AlphaFoldDB" id="A0A9Q4FK37"/>
<dbReference type="RefSeq" id="WP_236427023.1">
    <property type="nucleotide sequence ID" value="NZ_CAWQUS010000069.1"/>
</dbReference>
<name>A0A9Q4FK37_PSESX</name>
<keyword evidence="1" id="KW-0175">Coiled coil</keyword>
<feature type="transmembrane region" description="Helical" evidence="2">
    <location>
        <begin position="305"/>
        <end position="326"/>
    </location>
</feature>
<evidence type="ECO:0000256" key="3">
    <source>
        <dbReference type="SAM" id="SignalP"/>
    </source>
</evidence>
<feature type="transmembrane region" description="Helical" evidence="2">
    <location>
        <begin position="275"/>
        <end position="293"/>
    </location>
</feature>
<evidence type="ECO:0000313" key="5">
    <source>
        <dbReference type="Proteomes" id="UP000814010"/>
    </source>
</evidence>
<proteinExistence type="predicted"/>
<sequence>MNFKKSLIFTCLLFSQIILADEVGENIVAPLVEDDLRQAKADIRAYERNIKILDDLLEKIQNAQLQKTPKGTISESNWKKGKAIVESFKGNEVNQEKYRQALVFLSQSLEGAMDVKGNFWSRSTLDFYFERDSAVDSGYLKAARTAASDVMAKYSEAFKSKSGPVGLIFAGRSPTGRMFIDEREDIDENELNANISELKLLISKDYDSIYSSIQDGYFEAIVNGKIAAELALKNIRTQEKESLNDKRKALSSFILEFKKLEKQDEARRESTDIRLVYAVYGMIGVLLFLFLGLKVFSDDVAKSLIVNRSLVEVVGMAFMLITIIILGTGEKLSKEILGTLLGTIAGYVFARGTEDARASRKTSNSNDDL</sequence>
<accession>A0A9Q4FK37</accession>
<organism evidence="4 5">
    <name type="scientific">Pseudomonas syringae</name>
    <dbReference type="NCBI Taxonomy" id="317"/>
    <lineage>
        <taxon>Bacteria</taxon>
        <taxon>Pseudomonadati</taxon>
        <taxon>Pseudomonadota</taxon>
        <taxon>Gammaproteobacteria</taxon>
        <taxon>Pseudomonadales</taxon>
        <taxon>Pseudomonadaceae</taxon>
        <taxon>Pseudomonas</taxon>
    </lineage>
</organism>
<reference evidence="4" key="1">
    <citation type="submission" date="2019-11" db="EMBL/GenBank/DDBJ databases">
        <title>Epiphytic Pseudomonas syringae from cherry orchards.</title>
        <authorList>
            <person name="Hulin M.T."/>
        </authorList>
    </citation>
    <scope>NUCLEOTIDE SEQUENCE</scope>
    <source>
        <strain evidence="4">PA-2-5E</strain>
    </source>
</reference>
<keyword evidence="3" id="KW-0732">Signal</keyword>
<evidence type="ECO:0000256" key="2">
    <source>
        <dbReference type="SAM" id="Phobius"/>
    </source>
</evidence>
<dbReference type="Proteomes" id="UP000814010">
    <property type="component" value="Unassembled WGS sequence"/>
</dbReference>
<keyword evidence="2" id="KW-0472">Membrane</keyword>
<gene>
    <name evidence="4" type="ORF">GIV53_23765</name>
</gene>
<feature type="signal peptide" evidence="3">
    <location>
        <begin position="1"/>
        <end position="20"/>
    </location>
</feature>